<accession>A0A8X6SNU0</accession>
<evidence type="ECO:0000313" key="2">
    <source>
        <dbReference type="Proteomes" id="UP000887159"/>
    </source>
</evidence>
<comment type="caution">
    <text evidence="1">The sequence shown here is derived from an EMBL/GenBank/DDBJ whole genome shotgun (WGS) entry which is preliminary data.</text>
</comment>
<proteinExistence type="predicted"/>
<reference evidence="1" key="1">
    <citation type="submission" date="2020-08" db="EMBL/GenBank/DDBJ databases">
        <title>Multicomponent nature underlies the extraordinary mechanical properties of spider dragline silk.</title>
        <authorList>
            <person name="Kono N."/>
            <person name="Nakamura H."/>
            <person name="Mori M."/>
            <person name="Yoshida Y."/>
            <person name="Ohtoshi R."/>
            <person name="Malay A.D."/>
            <person name="Moran D.A.P."/>
            <person name="Tomita M."/>
            <person name="Numata K."/>
            <person name="Arakawa K."/>
        </authorList>
    </citation>
    <scope>NUCLEOTIDE SEQUENCE</scope>
</reference>
<dbReference type="AlphaFoldDB" id="A0A8X6SNU0"/>
<name>A0A8X6SNU0_TRICX</name>
<keyword evidence="2" id="KW-1185">Reference proteome</keyword>
<organism evidence="1 2">
    <name type="scientific">Trichonephila clavipes</name>
    <name type="common">Golden silk orbweaver</name>
    <name type="synonym">Nephila clavipes</name>
    <dbReference type="NCBI Taxonomy" id="2585209"/>
    <lineage>
        <taxon>Eukaryota</taxon>
        <taxon>Metazoa</taxon>
        <taxon>Ecdysozoa</taxon>
        <taxon>Arthropoda</taxon>
        <taxon>Chelicerata</taxon>
        <taxon>Arachnida</taxon>
        <taxon>Araneae</taxon>
        <taxon>Araneomorphae</taxon>
        <taxon>Entelegynae</taxon>
        <taxon>Araneoidea</taxon>
        <taxon>Nephilidae</taxon>
        <taxon>Trichonephila</taxon>
    </lineage>
</organism>
<sequence length="113" mass="13205">MVGRADRKCVVPANMRRDEGRESDRPWTLKGLAGKWRLTFLTSRSHGLTCHKFGVCGSNHAPSLLMNFVYRKTLVNYRFLNLADHWLVIPKLIFKQELFHSERLHFLIVLILN</sequence>
<evidence type="ECO:0000313" key="1">
    <source>
        <dbReference type="EMBL" id="GFY14965.1"/>
    </source>
</evidence>
<protein>
    <submittedName>
        <fullName evidence="1">Uncharacterized protein</fullName>
    </submittedName>
</protein>
<dbReference type="EMBL" id="BMAU01021332">
    <property type="protein sequence ID" value="GFY14965.1"/>
    <property type="molecule type" value="Genomic_DNA"/>
</dbReference>
<dbReference type="Proteomes" id="UP000887159">
    <property type="component" value="Unassembled WGS sequence"/>
</dbReference>
<gene>
    <name evidence="1" type="ORF">TNCV_235151</name>
</gene>